<keyword evidence="1" id="KW-0346">Stress response</keyword>
<keyword evidence="7" id="KW-1185">Reference proteome</keyword>
<dbReference type="GO" id="GO:0005737">
    <property type="term" value="C:cytoplasm"/>
    <property type="evidence" value="ECO:0000318"/>
    <property type="project" value="GO_Central"/>
</dbReference>
<dbReference type="STRING" id="105231.A0A1Y1ILA2"/>
<dbReference type="OMA" id="LHPFEVF"/>
<evidence type="ECO:0000313" key="7">
    <source>
        <dbReference type="Proteomes" id="UP000054558"/>
    </source>
</evidence>
<evidence type="ECO:0000313" key="6">
    <source>
        <dbReference type="EMBL" id="GAQ90912.1"/>
    </source>
</evidence>
<dbReference type="InterPro" id="IPR050325">
    <property type="entry name" value="Prot/Nucl_acid_deglycase"/>
</dbReference>
<dbReference type="AlphaFoldDB" id="A0A1Y1ILA2"/>
<sequence length="220" mass="24155">MHCNGTQQLGSSGRKTGLWLEELAAPYFKFKEAGYKVKITSVKGGKVPLDPRSLEEDRKGPHSKKFLESDETKNLLNDTESVRDVKDVYDILYLPGGHGTMWDFTTEPVKETVKRHYKAGKVLSSVCHGPAGFIKPEDDKGEPIVKGKKVTSFSNSEEKSIGDIDAVPFLLEDALKERGALYQKGPDWGSFVVVDEPFVTGPNPQSAEEVGEATVKLAGK</sequence>
<dbReference type="PANTHER" id="PTHR48094">
    <property type="entry name" value="PROTEIN/NUCLEIC ACID DEGLYCASE DJ-1-RELATED"/>
    <property type="match status" value="1"/>
</dbReference>
<dbReference type="GO" id="GO:0019243">
    <property type="term" value="P:methylglyoxal catabolic process to D-lactate via S-lactoyl-glutathione"/>
    <property type="evidence" value="ECO:0000318"/>
    <property type="project" value="GO_Central"/>
</dbReference>
<evidence type="ECO:0000256" key="2">
    <source>
        <dbReference type="ARBA" id="ARBA00023239"/>
    </source>
</evidence>
<evidence type="ECO:0000256" key="4">
    <source>
        <dbReference type="SAM" id="MobiDB-lite"/>
    </source>
</evidence>
<evidence type="ECO:0000259" key="5">
    <source>
        <dbReference type="Pfam" id="PF01965"/>
    </source>
</evidence>
<protein>
    <recommendedName>
        <fullName evidence="5">DJ-1/PfpI domain-containing protein</fullName>
    </recommendedName>
</protein>
<dbReference type="Proteomes" id="UP000054558">
    <property type="component" value="Unassembled WGS sequence"/>
</dbReference>
<dbReference type="EMBL" id="DF237650">
    <property type="protein sequence ID" value="GAQ90912.1"/>
    <property type="molecule type" value="Genomic_DNA"/>
</dbReference>
<reference evidence="6 7" key="1">
    <citation type="journal article" date="2014" name="Nat. Commun.">
        <title>Klebsormidium flaccidum genome reveals primary factors for plant terrestrial adaptation.</title>
        <authorList>
            <person name="Hori K."/>
            <person name="Maruyama F."/>
            <person name="Fujisawa T."/>
            <person name="Togashi T."/>
            <person name="Yamamoto N."/>
            <person name="Seo M."/>
            <person name="Sato S."/>
            <person name="Yamada T."/>
            <person name="Mori H."/>
            <person name="Tajima N."/>
            <person name="Moriyama T."/>
            <person name="Ikeuchi M."/>
            <person name="Watanabe M."/>
            <person name="Wada H."/>
            <person name="Kobayashi K."/>
            <person name="Saito M."/>
            <person name="Masuda T."/>
            <person name="Sasaki-Sekimoto Y."/>
            <person name="Mashiguchi K."/>
            <person name="Awai K."/>
            <person name="Shimojima M."/>
            <person name="Masuda S."/>
            <person name="Iwai M."/>
            <person name="Nobusawa T."/>
            <person name="Narise T."/>
            <person name="Kondo S."/>
            <person name="Saito H."/>
            <person name="Sato R."/>
            <person name="Murakawa M."/>
            <person name="Ihara Y."/>
            <person name="Oshima-Yamada Y."/>
            <person name="Ohtaka K."/>
            <person name="Satoh M."/>
            <person name="Sonobe K."/>
            <person name="Ishii M."/>
            <person name="Ohtani R."/>
            <person name="Kanamori-Sato M."/>
            <person name="Honoki R."/>
            <person name="Miyazaki D."/>
            <person name="Mochizuki H."/>
            <person name="Umetsu J."/>
            <person name="Higashi K."/>
            <person name="Shibata D."/>
            <person name="Kamiya Y."/>
            <person name="Sato N."/>
            <person name="Nakamura Y."/>
            <person name="Tabata S."/>
            <person name="Ida S."/>
            <person name="Kurokawa K."/>
            <person name="Ohta H."/>
        </authorList>
    </citation>
    <scope>NUCLEOTIDE SEQUENCE [LARGE SCALE GENOMIC DNA]</scope>
    <source>
        <strain evidence="6 7">NIES-2285</strain>
    </source>
</reference>
<feature type="domain" description="DJ-1/PfpI" evidence="5">
    <location>
        <begin position="22"/>
        <end position="216"/>
    </location>
</feature>
<organism evidence="6 7">
    <name type="scientific">Klebsormidium nitens</name>
    <name type="common">Green alga</name>
    <name type="synonym">Ulothrix nitens</name>
    <dbReference type="NCBI Taxonomy" id="105231"/>
    <lineage>
        <taxon>Eukaryota</taxon>
        <taxon>Viridiplantae</taxon>
        <taxon>Streptophyta</taxon>
        <taxon>Klebsormidiophyceae</taxon>
        <taxon>Klebsormidiales</taxon>
        <taxon>Klebsormidiaceae</taxon>
        <taxon>Klebsormidium</taxon>
    </lineage>
</organism>
<dbReference type="PANTHER" id="PTHR48094:SF11">
    <property type="entry name" value="GLUTATHIONE-INDEPENDENT GLYOXALASE HSP31-RELATED"/>
    <property type="match status" value="1"/>
</dbReference>
<comment type="similarity">
    <text evidence="3">Belongs to the peptidase C56 family. HSP31-like subfamily.</text>
</comment>
<dbReference type="GO" id="GO:0019172">
    <property type="term" value="F:glyoxalase III activity"/>
    <property type="evidence" value="ECO:0000318"/>
    <property type="project" value="GO_Central"/>
</dbReference>
<gene>
    <name evidence="6" type="ORF">KFL_007010070</name>
</gene>
<evidence type="ECO:0000256" key="3">
    <source>
        <dbReference type="ARBA" id="ARBA00038493"/>
    </source>
</evidence>
<name>A0A1Y1ILA2_KLENI</name>
<dbReference type="Gene3D" id="3.40.50.880">
    <property type="match status" value="1"/>
</dbReference>
<evidence type="ECO:0000256" key="1">
    <source>
        <dbReference type="ARBA" id="ARBA00023016"/>
    </source>
</evidence>
<dbReference type="InterPro" id="IPR029062">
    <property type="entry name" value="Class_I_gatase-like"/>
</dbReference>
<feature type="region of interest" description="Disordered" evidence="4">
    <location>
        <begin position="44"/>
        <end position="72"/>
    </location>
</feature>
<dbReference type="InterPro" id="IPR002818">
    <property type="entry name" value="DJ-1/PfpI"/>
</dbReference>
<dbReference type="CDD" id="cd03141">
    <property type="entry name" value="GATase1_Hsp31_like"/>
    <property type="match status" value="1"/>
</dbReference>
<keyword evidence="2" id="KW-0456">Lyase</keyword>
<feature type="compositionally biased region" description="Basic and acidic residues" evidence="4">
    <location>
        <begin position="52"/>
        <end position="72"/>
    </location>
</feature>
<dbReference type="SUPFAM" id="SSF52317">
    <property type="entry name" value="Class I glutamine amidotransferase-like"/>
    <property type="match status" value="1"/>
</dbReference>
<dbReference type="Pfam" id="PF01965">
    <property type="entry name" value="DJ-1_PfpI"/>
    <property type="match status" value="1"/>
</dbReference>
<accession>A0A1Y1ILA2</accession>
<dbReference type="OrthoDB" id="543156at2759"/>
<proteinExistence type="inferred from homology"/>